<dbReference type="Gene3D" id="2.102.10.10">
    <property type="entry name" value="Rieske [2Fe-2S] iron-sulphur domain"/>
    <property type="match status" value="1"/>
</dbReference>
<gene>
    <name evidence="12" type="ORF">O7A60_28795</name>
</gene>
<evidence type="ECO:0000259" key="9">
    <source>
        <dbReference type="PROSITE" id="PS51085"/>
    </source>
</evidence>
<dbReference type="PRINTS" id="PR00409">
    <property type="entry name" value="PHDIOXRDTASE"/>
</dbReference>
<protein>
    <submittedName>
        <fullName evidence="12">2Fe-2S iron-sulfur cluster-binding protein</fullName>
    </submittedName>
</protein>
<evidence type="ECO:0000256" key="7">
    <source>
        <dbReference type="ARBA" id="ARBA00023004"/>
    </source>
</evidence>
<evidence type="ECO:0000256" key="3">
    <source>
        <dbReference type="ARBA" id="ARBA00022643"/>
    </source>
</evidence>
<dbReference type="PROSITE" id="PS51296">
    <property type="entry name" value="RIESKE"/>
    <property type="match status" value="1"/>
</dbReference>
<dbReference type="InterPro" id="IPR050415">
    <property type="entry name" value="MRET"/>
</dbReference>
<dbReference type="PROSITE" id="PS51384">
    <property type="entry name" value="FAD_FR"/>
    <property type="match status" value="1"/>
</dbReference>
<feature type="domain" description="2Fe-2S ferredoxin-type" evidence="9">
    <location>
        <begin position="503"/>
        <end position="588"/>
    </location>
</feature>
<dbReference type="Proteomes" id="UP001387293">
    <property type="component" value="Unassembled WGS sequence"/>
</dbReference>
<dbReference type="Pfam" id="PF22290">
    <property type="entry name" value="DmmA-like_N"/>
    <property type="match status" value="1"/>
</dbReference>
<evidence type="ECO:0000256" key="4">
    <source>
        <dbReference type="ARBA" id="ARBA00022714"/>
    </source>
</evidence>
<dbReference type="InterPro" id="IPR017927">
    <property type="entry name" value="FAD-bd_FR_type"/>
</dbReference>
<dbReference type="Pfam" id="PF00355">
    <property type="entry name" value="Rieske"/>
    <property type="match status" value="1"/>
</dbReference>
<organism evidence="12 13">
    <name type="scientific">Mesorhizobium salmacidum</name>
    <dbReference type="NCBI Taxonomy" id="3015171"/>
    <lineage>
        <taxon>Bacteria</taxon>
        <taxon>Pseudomonadati</taxon>
        <taxon>Pseudomonadota</taxon>
        <taxon>Alphaproteobacteria</taxon>
        <taxon>Hyphomicrobiales</taxon>
        <taxon>Phyllobacteriaceae</taxon>
        <taxon>Mesorhizobium</taxon>
    </lineage>
</organism>
<keyword evidence="5" id="KW-0479">Metal-binding</keyword>
<dbReference type="PANTHER" id="PTHR47354:SF1">
    <property type="entry name" value="CARNITINE MONOOXYGENASE REDUCTASE SUBUNIT"/>
    <property type="match status" value="1"/>
</dbReference>
<dbReference type="SUPFAM" id="SSF63380">
    <property type="entry name" value="Riboflavin synthase domain-like"/>
    <property type="match status" value="1"/>
</dbReference>
<dbReference type="PROSITE" id="PS00197">
    <property type="entry name" value="2FE2S_FER_1"/>
    <property type="match status" value="1"/>
</dbReference>
<evidence type="ECO:0000259" key="11">
    <source>
        <dbReference type="PROSITE" id="PS51384"/>
    </source>
</evidence>
<feature type="domain" description="Rieske" evidence="10">
    <location>
        <begin position="9"/>
        <end position="114"/>
    </location>
</feature>
<dbReference type="Gene3D" id="3.10.20.30">
    <property type="match status" value="1"/>
</dbReference>
<evidence type="ECO:0000256" key="6">
    <source>
        <dbReference type="ARBA" id="ARBA00023002"/>
    </source>
</evidence>
<evidence type="ECO:0000256" key="2">
    <source>
        <dbReference type="ARBA" id="ARBA00022630"/>
    </source>
</evidence>
<evidence type="ECO:0000256" key="5">
    <source>
        <dbReference type="ARBA" id="ARBA00022723"/>
    </source>
</evidence>
<dbReference type="InterPro" id="IPR006058">
    <property type="entry name" value="2Fe2S_fd_BS"/>
</dbReference>
<keyword evidence="6" id="KW-0560">Oxidoreductase</keyword>
<evidence type="ECO:0000256" key="8">
    <source>
        <dbReference type="ARBA" id="ARBA00023014"/>
    </source>
</evidence>
<reference evidence="12 13" key="1">
    <citation type="submission" date="2022-12" db="EMBL/GenBank/DDBJ databases">
        <authorList>
            <person name="Muema E."/>
        </authorList>
    </citation>
    <scope>NUCLEOTIDE SEQUENCE [LARGE SCALE GENOMIC DNA]</scope>
    <source>
        <strain evidence="13">1326</strain>
    </source>
</reference>
<dbReference type="RefSeq" id="WP_337109091.1">
    <property type="nucleotide sequence ID" value="NZ_JAPYKS010000036.1"/>
</dbReference>
<comment type="caution">
    <text evidence="12">The sequence shown here is derived from an EMBL/GenBank/DDBJ whole genome shotgun (WGS) entry which is preliminary data.</text>
</comment>
<dbReference type="InterPro" id="IPR017938">
    <property type="entry name" value="Riboflavin_synthase-like_b-brl"/>
</dbReference>
<dbReference type="SUPFAM" id="SSF50022">
    <property type="entry name" value="ISP domain"/>
    <property type="match status" value="1"/>
</dbReference>
<dbReference type="InterPro" id="IPR001041">
    <property type="entry name" value="2Fe-2S_ferredoxin-type"/>
</dbReference>
<name>A0ABU8L4Z1_9HYPH</name>
<dbReference type="PROSITE" id="PS51085">
    <property type="entry name" value="2FE2S_FER_2"/>
    <property type="match status" value="1"/>
</dbReference>
<dbReference type="SUPFAM" id="SSF52343">
    <property type="entry name" value="Ferredoxin reductase-like, C-terminal NADP-linked domain"/>
    <property type="match status" value="1"/>
</dbReference>
<dbReference type="CDD" id="cd06185">
    <property type="entry name" value="PDR_like"/>
    <property type="match status" value="1"/>
</dbReference>
<dbReference type="InterPro" id="IPR039261">
    <property type="entry name" value="FNR_nucleotide-bd"/>
</dbReference>
<accession>A0ABU8L4Z1</accession>
<dbReference type="InterPro" id="IPR036010">
    <property type="entry name" value="2Fe-2S_ferredoxin-like_sf"/>
</dbReference>
<dbReference type="InterPro" id="IPR036922">
    <property type="entry name" value="Rieske_2Fe-2S_sf"/>
</dbReference>
<keyword evidence="3" id="KW-0288">FMN</keyword>
<sequence>MLEEARNKWHPIAAAYDLPYRHVFHGQLLGREFAVWRADDGYVNIWENRCLHRGVRLSIGINDGRELKCQYHGWRYSNRTAGCTYIPAHPADAPARTITNRTFPAVERYGLVWSSEEPRGEVPDVSGLPEGKLLVLRGIPVNAPAGKVIERLKAYRFQPSARIDGDSAEIQAEAVQDFAVALSSVDGSARTQGVFFVQPVDSNRSVIRGVLDQDADGAGRIAILRHHNELLSKLRDEAEGEAASESAPAPIEPIYEKVSAELAEMPELVTHGRKAALRVTVARKWQAADGIAGFELRPIKGLLPTFQPGAHIDIHMPNGEIRQYSITNGPGETDSFVIGVKLEKDSKGGSKCMHETVREGDVLAISEPRNNFPLRRDAIKTLFIAGGIGITPLLAMAQALKNQELTHELHYFAQGKEHLAFSDRLQHLGGSLVPHLGLSPEQTGAKLRELLSPYQNGMHLYVCGPGPMLEVTRRTAAEQGWPDTAVHFEYFKNTNKIDDSSSFEVALARSCVTLKVPAGKTIMQVMRENGIDVPSSCEQGACGTCMATVIEGEPDHQDVYLNDAERKAGTRILTCVSRAKSARLVLDI</sequence>
<evidence type="ECO:0000259" key="10">
    <source>
        <dbReference type="PROSITE" id="PS51296"/>
    </source>
</evidence>
<dbReference type="InterPro" id="IPR012675">
    <property type="entry name" value="Beta-grasp_dom_sf"/>
</dbReference>
<evidence type="ECO:0000313" key="13">
    <source>
        <dbReference type="Proteomes" id="UP001387293"/>
    </source>
</evidence>
<evidence type="ECO:0000256" key="1">
    <source>
        <dbReference type="ARBA" id="ARBA00001917"/>
    </source>
</evidence>
<keyword evidence="13" id="KW-1185">Reference proteome</keyword>
<dbReference type="CDD" id="cd03469">
    <property type="entry name" value="Rieske_RO_Alpha_N"/>
    <property type="match status" value="1"/>
</dbReference>
<keyword evidence="7" id="KW-0408">Iron</keyword>
<dbReference type="Pfam" id="PF00111">
    <property type="entry name" value="Fer2"/>
    <property type="match status" value="1"/>
</dbReference>
<dbReference type="Gene3D" id="2.40.30.10">
    <property type="entry name" value="Translation factors"/>
    <property type="match status" value="1"/>
</dbReference>
<dbReference type="CDD" id="cd00207">
    <property type="entry name" value="fer2"/>
    <property type="match status" value="1"/>
</dbReference>
<dbReference type="SUPFAM" id="SSF54292">
    <property type="entry name" value="2Fe-2S ferredoxin-like"/>
    <property type="match status" value="1"/>
</dbReference>
<dbReference type="EMBL" id="JAPYKS010000036">
    <property type="protein sequence ID" value="MEI9412717.1"/>
    <property type="molecule type" value="Genomic_DNA"/>
</dbReference>
<keyword evidence="2" id="KW-0285">Flavoprotein</keyword>
<comment type="cofactor">
    <cofactor evidence="1">
        <name>FMN</name>
        <dbReference type="ChEBI" id="CHEBI:58210"/>
    </cofactor>
</comment>
<evidence type="ECO:0000313" key="12">
    <source>
        <dbReference type="EMBL" id="MEI9412717.1"/>
    </source>
</evidence>
<keyword evidence="4" id="KW-0001">2Fe-2S</keyword>
<dbReference type="Gene3D" id="3.40.50.80">
    <property type="entry name" value="Nucleotide-binding domain of ferredoxin-NADP reductase (FNR) module"/>
    <property type="match status" value="1"/>
</dbReference>
<proteinExistence type="predicted"/>
<dbReference type="PANTHER" id="PTHR47354">
    <property type="entry name" value="NADH OXIDOREDUCTASE HCR"/>
    <property type="match status" value="1"/>
</dbReference>
<keyword evidence="8" id="KW-0411">Iron-sulfur</keyword>
<feature type="domain" description="FAD-binding FR-type" evidence="11">
    <location>
        <begin position="274"/>
        <end position="375"/>
    </location>
</feature>
<dbReference type="InterPro" id="IPR054582">
    <property type="entry name" value="DmmA-like_N"/>
</dbReference>
<dbReference type="InterPro" id="IPR017941">
    <property type="entry name" value="Rieske_2Fe-2S"/>
</dbReference>